<sequence length="406" mass="45820">MRNSDNKPPALKQFIARAQAQMTDSNKHAVNEEVKQLIAKANRDGTMYSTNWSVIQLRSLASGKRASTSTPDVKGASRPAKKARTIPPPRPVTPDKRTRTNIRTAYRRTVPELFDELDIDVQNWKQPPIVGTSTEVFKSYVPVQTDARPGTVRHPDVIRKAFEAILQHKDGNVPTDTLSQIKSILQDITLQGLRSESVAWVYGSYARLLMENPSQNMKAIKATLRVLEALVQKGRGVQAFPEFLAYRILLLLNERDYERMHSIVAEKIIPNKNLESLMKSPHMKCALAVREAVIRGNYFAFFALYKSAPGMCGHLMDLLVERERLKALVMISRTYKRISLRYLDDILACQGSTKTILCSYGFDVDDGREQVAASDDLEIDLAQPGTLVLEETFRTRYGRRDLEPTA</sequence>
<evidence type="ECO:0000313" key="3">
    <source>
        <dbReference type="EMBL" id="KIY66283.1"/>
    </source>
</evidence>
<evidence type="ECO:0000256" key="1">
    <source>
        <dbReference type="SAM" id="MobiDB-lite"/>
    </source>
</evidence>
<name>A0A0D7B6V9_9AGAR</name>
<dbReference type="Gene3D" id="1.25.40.990">
    <property type="match status" value="1"/>
</dbReference>
<keyword evidence="4" id="KW-1185">Reference proteome</keyword>
<protein>
    <recommendedName>
        <fullName evidence="2">SAC3/GANP/THP3 conserved domain-containing protein</fullName>
    </recommendedName>
</protein>
<dbReference type="Pfam" id="PF03399">
    <property type="entry name" value="SAC3_GANP"/>
    <property type="match status" value="1"/>
</dbReference>
<feature type="region of interest" description="Disordered" evidence="1">
    <location>
        <begin position="63"/>
        <end position="97"/>
    </location>
</feature>
<feature type="domain" description="SAC3/GANP/THP3 conserved" evidence="2">
    <location>
        <begin position="180"/>
        <end position="361"/>
    </location>
</feature>
<dbReference type="PANTHER" id="PTHR12436">
    <property type="entry name" value="80 KDA MCM3-ASSOCIATED PROTEIN"/>
    <property type="match status" value="1"/>
</dbReference>
<dbReference type="OrthoDB" id="199574at2759"/>
<organism evidence="3 4">
    <name type="scientific">Cylindrobasidium torrendii FP15055 ss-10</name>
    <dbReference type="NCBI Taxonomy" id="1314674"/>
    <lineage>
        <taxon>Eukaryota</taxon>
        <taxon>Fungi</taxon>
        <taxon>Dikarya</taxon>
        <taxon>Basidiomycota</taxon>
        <taxon>Agaricomycotina</taxon>
        <taxon>Agaricomycetes</taxon>
        <taxon>Agaricomycetidae</taxon>
        <taxon>Agaricales</taxon>
        <taxon>Marasmiineae</taxon>
        <taxon>Physalacriaceae</taxon>
        <taxon>Cylindrobasidium</taxon>
    </lineage>
</organism>
<dbReference type="STRING" id="1314674.A0A0D7B6V9"/>
<reference evidence="3 4" key="1">
    <citation type="journal article" date="2015" name="Fungal Genet. Biol.">
        <title>Evolution of novel wood decay mechanisms in Agaricales revealed by the genome sequences of Fistulina hepatica and Cylindrobasidium torrendii.</title>
        <authorList>
            <person name="Floudas D."/>
            <person name="Held B.W."/>
            <person name="Riley R."/>
            <person name="Nagy L.G."/>
            <person name="Koehler G."/>
            <person name="Ransdell A.S."/>
            <person name="Younus H."/>
            <person name="Chow J."/>
            <person name="Chiniquy J."/>
            <person name="Lipzen A."/>
            <person name="Tritt A."/>
            <person name="Sun H."/>
            <person name="Haridas S."/>
            <person name="LaButti K."/>
            <person name="Ohm R.A."/>
            <person name="Kues U."/>
            <person name="Blanchette R.A."/>
            <person name="Grigoriev I.V."/>
            <person name="Minto R.E."/>
            <person name="Hibbett D.S."/>
        </authorList>
    </citation>
    <scope>NUCLEOTIDE SEQUENCE [LARGE SCALE GENOMIC DNA]</scope>
    <source>
        <strain evidence="3 4">FP15055 ss-10</strain>
    </source>
</reference>
<evidence type="ECO:0000259" key="2">
    <source>
        <dbReference type="Pfam" id="PF03399"/>
    </source>
</evidence>
<dbReference type="InterPro" id="IPR005062">
    <property type="entry name" value="SAC3/GANP/THP3_conserved"/>
</dbReference>
<dbReference type="InterPro" id="IPR045107">
    <property type="entry name" value="SAC3/GANP/THP3"/>
</dbReference>
<dbReference type="PANTHER" id="PTHR12436:SF4">
    <property type="entry name" value="LEUKOCYTE RECEPTOR CLUSTER MEMBER 8"/>
    <property type="match status" value="1"/>
</dbReference>
<evidence type="ECO:0000313" key="4">
    <source>
        <dbReference type="Proteomes" id="UP000054007"/>
    </source>
</evidence>
<dbReference type="GO" id="GO:0005634">
    <property type="term" value="C:nucleus"/>
    <property type="evidence" value="ECO:0007669"/>
    <property type="project" value="TreeGrafter"/>
</dbReference>
<dbReference type="AlphaFoldDB" id="A0A0D7B6V9"/>
<dbReference type="EMBL" id="KN880559">
    <property type="protein sequence ID" value="KIY66283.1"/>
    <property type="molecule type" value="Genomic_DNA"/>
</dbReference>
<accession>A0A0D7B6V9</accession>
<proteinExistence type="predicted"/>
<gene>
    <name evidence="3" type="ORF">CYLTODRAFT_423563</name>
</gene>
<dbReference type="Proteomes" id="UP000054007">
    <property type="component" value="Unassembled WGS sequence"/>
</dbReference>